<organism evidence="2 3">
    <name type="scientific">Roseovarius pacificus</name>
    <dbReference type="NCBI Taxonomy" id="337701"/>
    <lineage>
        <taxon>Bacteria</taxon>
        <taxon>Pseudomonadati</taxon>
        <taxon>Pseudomonadota</taxon>
        <taxon>Alphaproteobacteria</taxon>
        <taxon>Rhodobacterales</taxon>
        <taxon>Roseobacteraceae</taxon>
        <taxon>Roseovarius</taxon>
    </lineage>
</organism>
<dbReference type="AlphaFoldDB" id="A0A1M7HMC8"/>
<accession>A0A1M7HMC8</accession>
<sequence length="523" mass="58058">MIARVMIRLRIVLLAVLAVAPVAARADPGVVTMDELTSLGRAGYAADGFELPVMSPALPLIDPNDSSPEATLLRRLENAGKASGFEGVIYDNRDRGHSLLPAGTFPRLATLQYGPQLLEHQADYGLAGKILLPAIVIGNSSTAITRGKINRSQPRLAMSSSSGSLRAFLTYASNHLYIYPEHKDHDKVDRFPANWPYMVISQGSSRSDKPFLRALLMTLAALPPETRDRLRDEKLIAPTLQMILRRSQVGVYSREDYMTGRANPVVFDKKNLAPERMVSLAAALKPDEIPPVVKLSVEEEDFQAHAGLAGVSEDLFTTPSAIARLWRGPEYSRRMVVSAEETEDPNGHRLRFHWVLLQGDPDLVRIRPKGQGETSAEITIDWHDAYRPLGAKQRMTNRVDIGVFAWNGAHYSAPAIISIGFPGHQTRQYEPIPNGPGKRLISVDYDAEGRETYYDPLLYWTAPWVDRIGYDATGAIAEITRQTAEETLSLSAPDRLHDGRTVSYLPEDTKQGRYLRMTIEPDE</sequence>
<evidence type="ECO:0000313" key="2">
    <source>
        <dbReference type="EMBL" id="SHM29590.1"/>
    </source>
</evidence>
<proteinExistence type="predicted"/>
<evidence type="ECO:0000313" key="3">
    <source>
        <dbReference type="Proteomes" id="UP000183974"/>
    </source>
</evidence>
<evidence type="ECO:0000256" key="1">
    <source>
        <dbReference type="SAM" id="SignalP"/>
    </source>
</evidence>
<protein>
    <submittedName>
        <fullName evidence="2">Uncharacterized protein</fullName>
    </submittedName>
</protein>
<feature type="chain" id="PRO_5012003006" evidence="1">
    <location>
        <begin position="27"/>
        <end position="523"/>
    </location>
</feature>
<dbReference type="RefSeq" id="WP_073036437.1">
    <property type="nucleotide sequence ID" value="NZ_BMLR01000013.1"/>
</dbReference>
<dbReference type="EMBL" id="FRBR01000013">
    <property type="protein sequence ID" value="SHM29590.1"/>
    <property type="molecule type" value="Genomic_DNA"/>
</dbReference>
<feature type="signal peptide" evidence="1">
    <location>
        <begin position="1"/>
        <end position="26"/>
    </location>
</feature>
<dbReference type="STRING" id="337701.SAMN05444398_11323"/>
<keyword evidence="3" id="KW-1185">Reference proteome</keyword>
<keyword evidence="1" id="KW-0732">Signal</keyword>
<dbReference type="Proteomes" id="UP000183974">
    <property type="component" value="Unassembled WGS sequence"/>
</dbReference>
<gene>
    <name evidence="2" type="ORF">SAMN05444398_11323</name>
</gene>
<reference evidence="2 3" key="1">
    <citation type="submission" date="2016-11" db="EMBL/GenBank/DDBJ databases">
        <authorList>
            <person name="Jaros S."/>
            <person name="Januszkiewicz K."/>
            <person name="Wedrychowicz H."/>
        </authorList>
    </citation>
    <scope>NUCLEOTIDE SEQUENCE [LARGE SCALE GENOMIC DNA]</scope>
    <source>
        <strain evidence="2 3">DSM 29589</strain>
    </source>
</reference>
<name>A0A1M7HMC8_9RHOB</name>